<dbReference type="OrthoDB" id="419616at2759"/>
<reference evidence="9" key="1">
    <citation type="submission" date="2022-07" db="EMBL/GenBank/DDBJ databases">
        <title>Phylogenomic reconstructions and comparative analyses of Kickxellomycotina fungi.</title>
        <authorList>
            <person name="Reynolds N.K."/>
            <person name="Stajich J.E."/>
            <person name="Barry K."/>
            <person name="Grigoriev I.V."/>
            <person name="Crous P."/>
            <person name="Smith M.E."/>
        </authorList>
    </citation>
    <scope>NUCLEOTIDE SEQUENCE</scope>
    <source>
        <strain evidence="9">BCRC 34381</strain>
    </source>
</reference>
<evidence type="ECO:0000256" key="3">
    <source>
        <dbReference type="ARBA" id="ARBA00022692"/>
    </source>
</evidence>
<dbReference type="Gene3D" id="1.20.1250.20">
    <property type="entry name" value="MFS general substrate transporter like domains"/>
    <property type="match status" value="1"/>
</dbReference>
<dbReference type="Proteomes" id="UP001143981">
    <property type="component" value="Unassembled WGS sequence"/>
</dbReference>
<dbReference type="InterPro" id="IPR011701">
    <property type="entry name" value="MFS"/>
</dbReference>
<feature type="transmembrane region" description="Helical" evidence="7">
    <location>
        <begin position="325"/>
        <end position="347"/>
    </location>
</feature>
<proteinExistence type="predicted"/>
<keyword evidence="4 7" id="KW-1133">Transmembrane helix</keyword>
<dbReference type="EMBL" id="JANBOI010000011">
    <property type="protein sequence ID" value="KAJ1735798.1"/>
    <property type="molecule type" value="Genomic_DNA"/>
</dbReference>
<dbReference type="Pfam" id="PF07690">
    <property type="entry name" value="MFS_1"/>
    <property type="match status" value="1"/>
</dbReference>
<dbReference type="PROSITE" id="PS50850">
    <property type="entry name" value="MFS"/>
    <property type="match status" value="1"/>
</dbReference>
<feature type="transmembrane region" description="Helical" evidence="7">
    <location>
        <begin position="166"/>
        <end position="188"/>
    </location>
</feature>
<dbReference type="GO" id="GO:0016020">
    <property type="term" value="C:membrane"/>
    <property type="evidence" value="ECO:0007669"/>
    <property type="project" value="UniProtKB-SubCell"/>
</dbReference>
<feature type="region of interest" description="Disordered" evidence="6">
    <location>
        <begin position="1"/>
        <end position="32"/>
    </location>
</feature>
<evidence type="ECO:0000259" key="8">
    <source>
        <dbReference type="PROSITE" id="PS50850"/>
    </source>
</evidence>
<dbReference type="AlphaFoldDB" id="A0A9W7YIH6"/>
<evidence type="ECO:0000256" key="6">
    <source>
        <dbReference type="SAM" id="MobiDB-lite"/>
    </source>
</evidence>
<dbReference type="InterPro" id="IPR020846">
    <property type="entry name" value="MFS_dom"/>
</dbReference>
<dbReference type="GO" id="GO:0022857">
    <property type="term" value="F:transmembrane transporter activity"/>
    <property type="evidence" value="ECO:0007669"/>
    <property type="project" value="InterPro"/>
</dbReference>
<feature type="transmembrane region" description="Helical" evidence="7">
    <location>
        <begin position="109"/>
        <end position="126"/>
    </location>
</feature>
<dbReference type="InterPro" id="IPR036259">
    <property type="entry name" value="MFS_trans_sf"/>
</dbReference>
<dbReference type="PANTHER" id="PTHR23504:SF15">
    <property type="entry name" value="MAJOR FACILITATOR SUPERFAMILY (MFS) PROFILE DOMAIN-CONTAINING PROTEIN"/>
    <property type="match status" value="1"/>
</dbReference>
<feature type="transmembrane region" description="Helical" evidence="7">
    <location>
        <begin position="284"/>
        <end position="305"/>
    </location>
</feature>
<protein>
    <recommendedName>
        <fullName evidence="8">Major facilitator superfamily (MFS) profile domain-containing protein</fullName>
    </recommendedName>
</protein>
<gene>
    <name evidence="9" type="ORF">LPJ61_000347</name>
</gene>
<name>A0A9W7YIH6_9FUNG</name>
<evidence type="ECO:0000256" key="5">
    <source>
        <dbReference type="ARBA" id="ARBA00023136"/>
    </source>
</evidence>
<evidence type="ECO:0000313" key="10">
    <source>
        <dbReference type="Proteomes" id="UP001143981"/>
    </source>
</evidence>
<dbReference type="PANTHER" id="PTHR23504">
    <property type="entry name" value="MAJOR FACILITATOR SUPERFAMILY DOMAIN-CONTAINING PROTEIN 10"/>
    <property type="match status" value="1"/>
</dbReference>
<accession>A0A9W7YIH6</accession>
<feature type="transmembrane region" description="Helical" evidence="7">
    <location>
        <begin position="208"/>
        <end position="232"/>
    </location>
</feature>
<sequence>MTVRAARSDRGDSAHVQQHSGSEDNDGTARSQETPLPWARLLVLICVRLSEPINATLIQPFMVASFKVAKDPKDIGFYAALLFSSFSICQTMTVMHWGRLSDRVGRRPVLMVGLFGYLVSFLLFGFSKSFAWALAARCLNGLLAGNVAVIKSAFAEISDDTNRARIMALIPLIWNVGSAAGAAVGGIFADPVHQYPQWFGGSQLFSAFPYLLPCLIGCSVTAFGLAMGTFMLEETLVRKPAPRQVAVPSIGQQSSSAAAVETTRLLPVDGQRQRTLRELLTPTVVRVMATNVAMYLAMAMSNQAYPIFAATAVADGGLGLTSRNIGYSLAFSAAAIMYLQLVTYPKLERQYGLLKCYQVGLKLLIPTYLALPFLSMIATGVDQSLHTLSLSALESGPWSAATVRYYTMWTLLVALLLVRSAGSVFVNTSINLLAVNLAPTKADLGSMNGVQQLGSSSTRFLGPVISGVTWSWSIKHGFPYPLNAHLVWVLCAALAAASLKMSAAIPASVNVFQAGRVGENDAEDP</sequence>
<comment type="subcellular location">
    <subcellularLocation>
        <location evidence="1">Membrane</location>
        <topology evidence="1">Multi-pass membrane protein</topology>
    </subcellularLocation>
</comment>
<evidence type="ECO:0000256" key="1">
    <source>
        <dbReference type="ARBA" id="ARBA00004141"/>
    </source>
</evidence>
<keyword evidence="5 7" id="KW-0472">Membrane</keyword>
<evidence type="ECO:0000256" key="7">
    <source>
        <dbReference type="SAM" id="Phobius"/>
    </source>
</evidence>
<dbReference type="CDD" id="cd17330">
    <property type="entry name" value="MFS_SLC46_TetA_like"/>
    <property type="match status" value="1"/>
</dbReference>
<keyword evidence="10" id="KW-1185">Reference proteome</keyword>
<comment type="caution">
    <text evidence="9">The sequence shown here is derived from an EMBL/GenBank/DDBJ whole genome shotgun (WGS) entry which is preliminary data.</text>
</comment>
<feature type="transmembrane region" description="Helical" evidence="7">
    <location>
        <begin position="75"/>
        <end position="97"/>
    </location>
</feature>
<feature type="transmembrane region" description="Helical" evidence="7">
    <location>
        <begin position="398"/>
        <end position="418"/>
    </location>
</feature>
<evidence type="ECO:0000313" key="9">
    <source>
        <dbReference type="EMBL" id="KAJ1735798.1"/>
    </source>
</evidence>
<keyword evidence="3 7" id="KW-0812">Transmembrane</keyword>
<dbReference type="SUPFAM" id="SSF103473">
    <property type="entry name" value="MFS general substrate transporter"/>
    <property type="match status" value="1"/>
</dbReference>
<feature type="compositionally biased region" description="Basic and acidic residues" evidence="6">
    <location>
        <begin position="1"/>
        <end position="13"/>
    </location>
</feature>
<evidence type="ECO:0000256" key="2">
    <source>
        <dbReference type="ARBA" id="ARBA00022448"/>
    </source>
</evidence>
<organism evidence="9 10">
    <name type="scientific">Coemansia biformis</name>
    <dbReference type="NCBI Taxonomy" id="1286918"/>
    <lineage>
        <taxon>Eukaryota</taxon>
        <taxon>Fungi</taxon>
        <taxon>Fungi incertae sedis</taxon>
        <taxon>Zoopagomycota</taxon>
        <taxon>Kickxellomycotina</taxon>
        <taxon>Kickxellomycetes</taxon>
        <taxon>Kickxellales</taxon>
        <taxon>Kickxellaceae</taxon>
        <taxon>Coemansia</taxon>
    </lineage>
</organism>
<evidence type="ECO:0000256" key="4">
    <source>
        <dbReference type="ARBA" id="ARBA00022989"/>
    </source>
</evidence>
<feature type="domain" description="Major facilitator superfamily (MFS) profile" evidence="8">
    <location>
        <begin position="40"/>
        <end position="510"/>
    </location>
</feature>
<keyword evidence="2" id="KW-0813">Transport</keyword>
<feature type="transmembrane region" description="Helical" evidence="7">
    <location>
        <begin position="359"/>
        <end position="378"/>
    </location>
</feature>